<protein>
    <recommendedName>
        <fullName evidence="11">GH16 domain-containing protein</fullName>
    </recommendedName>
</protein>
<keyword evidence="7" id="KW-0325">Glycoprotein</keyword>
<keyword evidence="8" id="KW-0961">Cell wall biogenesis/degradation</keyword>
<dbReference type="GO" id="GO:0006078">
    <property type="term" value="P:(1-&gt;6)-beta-D-glucan biosynthetic process"/>
    <property type="evidence" value="ECO:0007669"/>
    <property type="project" value="TreeGrafter"/>
</dbReference>
<reference evidence="12 13" key="1">
    <citation type="submission" date="2016-06" db="EMBL/GenBank/DDBJ databases">
        <title>Evolution of pathogenesis and genome organization in the Tremellales.</title>
        <authorList>
            <person name="Cuomo C."/>
            <person name="Litvintseva A."/>
            <person name="Heitman J."/>
            <person name="Chen Y."/>
            <person name="Sun S."/>
            <person name="Springer D."/>
            <person name="Dromer F."/>
            <person name="Young S."/>
            <person name="Zeng Q."/>
            <person name="Chapman S."/>
            <person name="Gujja S."/>
            <person name="Saif S."/>
            <person name="Birren B."/>
        </authorList>
    </citation>
    <scope>NUCLEOTIDE SEQUENCE [LARGE SCALE GENOMIC DNA]</scope>
    <source>
        <strain evidence="12 13">CBS 6039</strain>
    </source>
</reference>
<dbReference type="GO" id="GO:0005789">
    <property type="term" value="C:endoplasmic reticulum membrane"/>
    <property type="evidence" value="ECO:0007669"/>
    <property type="project" value="TreeGrafter"/>
</dbReference>
<evidence type="ECO:0000256" key="1">
    <source>
        <dbReference type="ARBA" id="ARBA00004606"/>
    </source>
</evidence>
<evidence type="ECO:0000259" key="11">
    <source>
        <dbReference type="PROSITE" id="PS51762"/>
    </source>
</evidence>
<feature type="domain" description="GH16" evidence="11">
    <location>
        <begin position="200"/>
        <end position="596"/>
    </location>
</feature>
<evidence type="ECO:0000256" key="4">
    <source>
        <dbReference type="ARBA" id="ARBA00022968"/>
    </source>
</evidence>
<dbReference type="CDD" id="cd02180">
    <property type="entry name" value="GH16_fungal_KRE6_glucanase"/>
    <property type="match status" value="1"/>
</dbReference>
<evidence type="ECO:0000256" key="5">
    <source>
        <dbReference type="ARBA" id="ARBA00022989"/>
    </source>
</evidence>
<dbReference type="InterPro" id="IPR005629">
    <property type="entry name" value="Skn1/Kre6/Sbg1"/>
</dbReference>
<evidence type="ECO:0000256" key="6">
    <source>
        <dbReference type="ARBA" id="ARBA00023136"/>
    </source>
</evidence>
<dbReference type="PANTHER" id="PTHR31361:SF15">
    <property type="entry name" value="GH16 DOMAIN-CONTAINING PROTEIN"/>
    <property type="match status" value="1"/>
</dbReference>
<accession>A0A1E3HSF8</accession>
<evidence type="ECO:0000256" key="2">
    <source>
        <dbReference type="ARBA" id="ARBA00010962"/>
    </source>
</evidence>
<dbReference type="AlphaFoldDB" id="A0A1E3HSF8"/>
<feature type="region of interest" description="Disordered" evidence="9">
    <location>
        <begin position="85"/>
        <end position="113"/>
    </location>
</feature>
<dbReference type="EMBL" id="AWGJ01000005">
    <property type="protein sequence ID" value="ODN79267.1"/>
    <property type="molecule type" value="Genomic_DNA"/>
</dbReference>
<keyword evidence="5 10" id="KW-1133">Transmembrane helix</keyword>
<organism evidence="12 13">
    <name type="scientific">Cryptococcus amylolentus CBS 6039</name>
    <dbReference type="NCBI Taxonomy" id="1295533"/>
    <lineage>
        <taxon>Eukaryota</taxon>
        <taxon>Fungi</taxon>
        <taxon>Dikarya</taxon>
        <taxon>Basidiomycota</taxon>
        <taxon>Agaricomycotina</taxon>
        <taxon>Tremellomycetes</taxon>
        <taxon>Tremellales</taxon>
        <taxon>Cryptococcaceae</taxon>
        <taxon>Cryptococcus</taxon>
    </lineage>
</organism>
<dbReference type="RefSeq" id="XP_018994114.1">
    <property type="nucleotide sequence ID" value="XM_019137088.1"/>
</dbReference>
<dbReference type="InterPro" id="IPR000757">
    <property type="entry name" value="Beta-glucanase-like"/>
</dbReference>
<dbReference type="OrthoDB" id="412647at2759"/>
<evidence type="ECO:0000256" key="10">
    <source>
        <dbReference type="SAM" id="Phobius"/>
    </source>
</evidence>
<proteinExistence type="inferred from homology"/>
<dbReference type="STRING" id="1295533.A0A1E3HSF8"/>
<comment type="similarity">
    <text evidence="2">Belongs to the SKN1/KRE6 family.</text>
</comment>
<dbReference type="SUPFAM" id="SSF49899">
    <property type="entry name" value="Concanavalin A-like lectins/glucanases"/>
    <property type="match status" value="1"/>
</dbReference>
<dbReference type="GO" id="GO:0005886">
    <property type="term" value="C:plasma membrane"/>
    <property type="evidence" value="ECO:0007669"/>
    <property type="project" value="TreeGrafter"/>
</dbReference>
<evidence type="ECO:0000256" key="9">
    <source>
        <dbReference type="SAM" id="MobiDB-lite"/>
    </source>
</evidence>
<dbReference type="Pfam" id="PF03935">
    <property type="entry name" value="SKN1_KRE6_Sbg1"/>
    <property type="match status" value="1"/>
</dbReference>
<dbReference type="PANTHER" id="PTHR31361">
    <property type="entry name" value="BETA-GLUCAN SYNTHESIS-ASSOCIATED PROTEIN KRE6-RELATED"/>
    <property type="match status" value="1"/>
</dbReference>
<dbReference type="GO" id="GO:0015926">
    <property type="term" value="F:glucosidase activity"/>
    <property type="evidence" value="ECO:0007669"/>
    <property type="project" value="TreeGrafter"/>
</dbReference>
<dbReference type="FunFam" id="2.60.120.200:FF:000140">
    <property type="entry name" value="Beta-glucan synthesis-associated protein"/>
    <property type="match status" value="1"/>
</dbReference>
<evidence type="ECO:0000313" key="12">
    <source>
        <dbReference type="EMBL" id="ODN79267.1"/>
    </source>
</evidence>
<comment type="caution">
    <text evidence="12">The sequence shown here is derived from an EMBL/GenBank/DDBJ whole genome shotgun (WGS) entry which is preliminary data.</text>
</comment>
<dbReference type="InterPro" id="IPR013320">
    <property type="entry name" value="ConA-like_dom_sf"/>
</dbReference>
<name>A0A1E3HSF8_9TREE</name>
<feature type="transmembrane region" description="Helical" evidence="10">
    <location>
        <begin position="149"/>
        <end position="172"/>
    </location>
</feature>
<feature type="compositionally biased region" description="Polar residues" evidence="9">
    <location>
        <begin position="27"/>
        <end position="38"/>
    </location>
</feature>
<dbReference type="GO" id="GO:0031505">
    <property type="term" value="P:fungal-type cell wall organization"/>
    <property type="evidence" value="ECO:0007669"/>
    <property type="project" value="TreeGrafter"/>
</dbReference>
<evidence type="ECO:0000256" key="7">
    <source>
        <dbReference type="ARBA" id="ARBA00023180"/>
    </source>
</evidence>
<keyword evidence="4" id="KW-0735">Signal-anchor</keyword>
<gene>
    <name evidence="12" type="ORF">L202_03281</name>
</gene>
<comment type="subcellular location">
    <subcellularLocation>
        <location evidence="1">Membrane</location>
        <topology evidence="1">Single-pass type II membrane protein</topology>
    </subcellularLocation>
</comment>
<keyword evidence="3 10" id="KW-0812">Transmembrane</keyword>
<evidence type="ECO:0000313" key="13">
    <source>
        <dbReference type="Proteomes" id="UP000094065"/>
    </source>
</evidence>
<dbReference type="PROSITE" id="PS51762">
    <property type="entry name" value="GH16_2"/>
    <property type="match status" value="1"/>
</dbReference>
<dbReference type="FunFam" id="2.60.120.200:FF:000135">
    <property type="entry name" value="Related to KRE6-glucan synthase subunit"/>
    <property type="match status" value="1"/>
</dbReference>
<evidence type="ECO:0000256" key="8">
    <source>
        <dbReference type="ARBA" id="ARBA00023316"/>
    </source>
</evidence>
<keyword evidence="13" id="KW-1185">Reference proteome</keyword>
<dbReference type="Gene3D" id="2.60.120.200">
    <property type="match status" value="1"/>
</dbReference>
<feature type="region of interest" description="Disordered" evidence="9">
    <location>
        <begin position="1"/>
        <end position="48"/>
    </location>
</feature>
<keyword evidence="6 10" id="KW-0472">Membrane</keyword>
<sequence>MYSSIPPQGGYQEPLLQQSIHPRPGYQRQSTSSSTASHDYTAYDPYGRSNALSPAPSIAHNRDSMGSTYTTGSYMGPFAGGQGMGSGMGVSDGQLRGPLMRQAGGNPQAPCDDEDDPDDYLHAFTPSELARHDVDTPFMFFSWRGWANMFTLFVMAAGLVMIFAGWPILSWWQDTYGGTKNYSGTSGYNIGGINASGQYPEIAGLPSMIDDDTPSWAYTREGHDGGEWQLVFSDEFEKEGRTFFEGDDPFFTAMDIHYWATGDFEWLDPSAVTTKDGHLVMTMTQEPIHNLNFKSGMVQSWNKLCFNKNAFIEVSASFPGVSDIGGFWPGIWTMGNLGRPGYGASTEGLWPYSYDSCDVGILENQTYTNGTGPTAALNTGSNSGQLSVLPGMRTPSCTCEGEDHPGPNVGVGRSAPEIDIIEAQIVLDDGVGQVSQSLQLAPFDDYYQYDNTSVEQYNTSITSFNSYLGGTYQQAASSLTTVPSSIYYNQDDVTGYEGESGQFAMFGMEYQAFPDEREKGYITWYSDNKTSWTVYADAIKENNKTEVGRRIIPEEPMALIFNLHMSNNFQNVDFSNLKWPNYHRIDYVRVYQKADRISVSCDPDDYPTADYIANHLNVYSNPNLTTWAEGGYEFPKNELKDGC</sequence>
<dbReference type="GeneID" id="30154590"/>
<dbReference type="Proteomes" id="UP000094065">
    <property type="component" value="Unassembled WGS sequence"/>
</dbReference>
<evidence type="ECO:0000256" key="3">
    <source>
        <dbReference type="ARBA" id="ARBA00022692"/>
    </source>
</evidence>